<dbReference type="KEGG" id="npy:NPRO_07030"/>
<comment type="similarity">
    <text evidence="2 7">Belongs to the aspartate/ornithine carbamoyltransferase superfamily. ATCase family.</text>
</comment>
<evidence type="ECO:0000259" key="9">
    <source>
        <dbReference type="Pfam" id="PF00185"/>
    </source>
</evidence>
<dbReference type="NCBIfam" id="NF002032">
    <property type="entry name" value="PRK00856.1"/>
    <property type="match status" value="1"/>
</dbReference>
<dbReference type="AlphaFoldDB" id="A0A809R8Y2"/>
<keyword evidence="4 7" id="KW-0665">Pyrimidine biosynthesis</keyword>
<dbReference type="InterPro" id="IPR036901">
    <property type="entry name" value="Asp/Orn_carbamoylTrfase_sf"/>
</dbReference>
<dbReference type="EC" id="2.1.3.2" evidence="7"/>
<dbReference type="GO" id="GO:0006207">
    <property type="term" value="P:'de novo' pyrimidine nucleobase biosynthetic process"/>
    <property type="evidence" value="ECO:0007669"/>
    <property type="project" value="InterPro"/>
</dbReference>
<name>A0A809R8Y2_9BACT</name>
<dbReference type="InterPro" id="IPR002082">
    <property type="entry name" value="Asp_carbamoyltransf"/>
</dbReference>
<evidence type="ECO:0000256" key="7">
    <source>
        <dbReference type="HAMAP-Rule" id="MF_00001"/>
    </source>
</evidence>
<sequence>MYRNLLTIRDMDRAQIEEFLDLAVEMKSRVLSGKPLPDMGRLTLGMLFFEPSTRTRVSFERAAHYLGMRIANFSQPGSSMNKGETLKDTILTLRYERLNGLVIRHRMSGSPLLAAQYFTGPVLNAGDGMHEHPTQALGDALTVLERKGRLSDLRVAIVGDVLHSRVARSNAWLFSKLGNEVRFVGPRTLMPAHGAMLPANIYYDLEEGIDNADVVMCLRLQKERMEGTALSSIAEYAKLYQVNARSLRYAAPDCLVMHPGPLNRGVEVDDLAADGEQSAITQQVENGIFVRMAGLYWAFGGKRKSRSEGPKKPAAKPKATKTKAKA</sequence>
<dbReference type="Gene3D" id="3.40.50.1370">
    <property type="entry name" value="Aspartate/ornithine carbamoyltransferase"/>
    <property type="match status" value="2"/>
</dbReference>
<dbReference type="Pfam" id="PF02729">
    <property type="entry name" value="OTCace_N"/>
    <property type="match status" value="1"/>
</dbReference>
<dbReference type="PANTHER" id="PTHR45753:SF6">
    <property type="entry name" value="ASPARTATE CARBAMOYLTRANSFERASE"/>
    <property type="match status" value="1"/>
</dbReference>
<dbReference type="GO" id="GO:0016597">
    <property type="term" value="F:amino acid binding"/>
    <property type="evidence" value="ECO:0007669"/>
    <property type="project" value="InterPro"/>
</dbReference>
<dbReference type="Proteomes" id="UP000662873">
    <property type="component" value="Chromosome"/>
</dbReference>
<dbReference type="InterPro" id="IPR006132">
    <property type="entry name" value="Asp/Orn_carbamoyltranf_P-bd"/>
</dbReference>
<organism evidence="11 12">
    <name type="scientific">Candidatus Nitrosymbiomonas proteolyticus</name>
    <dbReference type="NCBI Taxonomy" id="2608984"/>
    <lineage>
        <taxon>Bacteria</taxon>
        <taxon>Bacillati</taxon>
        <taxon>Armatimonadota</taxon>
        <taxon>Armatimonadota incertae sedis</taxon>
        <taxon>Candidatus Nitrosymbiomonas</taxon>
    </lineage>
</organism>
<evidence type="ECO:0000256" key="8">
    <source>
        <dbReference type="SAM" id="MobiDB-lite"/>
    </source>
</evidence>
<dbReference type="UniPathway" id="UPA00070">
    <property type="reaction ID" value="UER00116"/>
</dbReference>
<feature type="binding site" evidence="7">
    <location>
        <position position="54"/>
    </location>
    <ligand>
        <name>carbamoyl phosphate</name>
        <dbReference type="ChEBI" id="CHEBI:58228"/>
    </ligand>
</feature>
<feature type="binding site" evidence="7">
    <location>
        <position position="132"/>
    </location>
    <ligand>
        <name>carbamoyl phosphate</name>
        <dbReference type="ChEBI" id="CHEBI:58228"/>
    </ligand>
</feature>
<evidence type="ECO:0000256" key="4">
    <source>
        <dbReference type="ARBA" id="ARBA00022975"/>
    </source>
</evidence>
<dbReference type="PROSITE" id="PS00097">
    <property type="entry name" value="CARBAMOYLTRANSFERASE"/>
    <property type="match status" value="1"/>
</dbReference>
<feature type="binding site" evidence="7">
    <location>
        <position position="55"/>
    </location>
    <ligand>
        <name>carbamoyl phosphate</name>
        <dbReference type="ChEBI" id="CHEBI:58228"/>
    </ligand>
</feature>
<proteinExistence type="inferred from homology"/>
<feature type="binding site" evidence="7">
    <location>
        <position position="104"/>
    </location>
    <ligand>
        <name>carbamoyl phosphate</name>
        <dbReference type="ChEBI" id="CHEBI:58228"/>
    </ligand>
</feature>
<dbReference type="SUPFAM" id="SSF53671">
    <property type="entry name" value="Aspartate/ornithine carbamoyltransferase"/>
    <property type="match status" value="1"/>
</dbReference>
<feature type="binding site" evidence="7">
    <location>
        <position position="260"/>
    </location>
    <ligand>
        <name>carbamoyl phosphate</name>
        <dbReference type="ChEBI" id="CHEBI:58228"/>
    </ligand>
</feature>
<keyword evidence="3 7" id="KW-0808">Transferase</keyword>
<comment type="subunit">
    <text evidence="7">Heterododecamer (2C3:3R2) of six catalytic PyrB chains organized as two trimers (C3), and six regulatory PyrI chains organized as three dimers (R2).</text>
</comment>
<dbReference type="PRINTS" id="PR00101">
    <property type="entry name" value="ATCASE"/>
</dbReference>
<dbReference type="GO" id="GO:0004070">
    <property type="term" value="F:aspartate carbamoyltransferase activity"/>
    <property type="evidence" value="ECO:0007669"/>
    <property type="project" value="UniProtKB-UniRule"/>
</dbReference>
<protein>
    <recommendedName>
        <fullName evidence="7">Aspartate carbamoyltransferase</fullName>
        <ecNumber evidence="7">2.1.3.2</ecNumber>
    </recommendedName>
    <alternativeName>
        <fullName evidence="7">Aspartate transcarbamylase</fullName>
        <shortName evidence="7">ATCase</shortName>
    </alternativeName>
</protein>
<dbReference type="EMBL" id="AP021858">
    <property type="protein sequence ID" value="BBO23108.1"/>
    <property type="molecule type" value="Genomic_DNA"/>
</dbReference>
<dbReference type="PRINTS" id="PR00100">
    <property type="entry name" value="AOTCASE"/>
</dbReference>
<comment type="pathway">
    <text evidence="1 7">Pyrimidine metabolism; UMP biosynthesis via de novo pathway; (S)-dihydroorotate from bicarbonate: step 2/3.</text>
</comment>
<dbReference type="InterPro" id="IPR006131">
    <property type="entry name" value="Asp_carbamoyltransf_Asp/Orn-bd"/>
</dbReference>
<dbReference type="GO" id="GO:0006520">
    <property type="term" value="P:amino acid metabolic process"/>
    <property type="evidence" value="ECO:0007669"/>
    <property type="project" value="InterPro"/>
</dbReference>
<feature type="region of interest" description="Disordered" evidence="8">
    <location>
        <begin position="302"/>
        <end position="326"/>
    </location>
</feature>
<dbReference type="InterPro" id="IPR006130">
    <property type="entry name" value="Asp/Orn_carbamoylTrfase"/>
</dbReference>
<feature type="binding site" evidence="7">
    <location>
        <position position="135"/>
    </location>
    <ligand>
        <name>carbamoyl phosphate</name>
        <dbReference type="ChEBI" id="CHEBI:58228"/>
    </ligand>
</feature>
<evidence type="ECO:0000256" key="6">
    <source>
        <dbReference type="ARBA" id="ARBA00048859"/>
    </source>
</evidence>
<feature type="binding site" evidence="7">
    <location>
        <position position="261"/>
    </location>
    <ligand>
        <name>carbamoyl phosphate</name>
        <dbReference type="ChEBI" id="CHEBI:58228"/>
    </ligand>
</feature>
<dbReference type="Pfam" id="PF00185">
    <property type="entry name" value="OTCace"/>
    <property type="match status" value="1"/>
</dbReference>
<evidence type="ECO:0000259" key="10">
    <source>
        <dbReference type="Pfam" id="PF02729"/>
    </source>
</evidence>
<feature type="domain" description="Aspartate/ornithine carbamoyltransferase Asp/Orn-binding" evidence="9">
    <location>
        <begin position="152"/>
        <end position="297"/>
    </location>
</feature>
<reference evidence="11" key="1">
    <citation type="journal article" name="DNA Res.">
        <title>The physiological potential of anammox bacteria as revealed by their core genome structure.</title>
        <authorList>
            <person name="Okubo T."/>
            <person name="Toyoda A."/>
            <person name="Fukuhara K."/>
            <person name="Uchiyama I."/>
            <person name="Harigaya Y."/>
            <person name="Kuroiwa M."/>
            <person name="Suzuki T."/>
            <person name="Murakami Y."/>
            <person name="Suwa Y."/>
            <person name="Takami H."/>
        </authorList>
    </citation>
    <scope>NUCLEOTIDE SEQUENCE</scope>
    <source>
        <strain evidence="11">317325-2</strain>
    </source>
</reference>
<comment type="function">
    <text evidence="5 7">Catalyzes the condensation of carbamoyl phosphate and aspartate to form carbamoyl aspartate and inorganic phosphate, the committed step in the de novo pyrimidine nucleotide biosynthesis pathway.</text>
</comment>
<comment type="catalytic activity">
    <reaction evidence="6 7">
        <text>carbamoyl phosphate + L-aspartate = N-carbamoyl-L-aspartate + phosphate + H(+)</text>
        <dbReference type="Rhea" id="RHEA:20013"/>
        <dbReference type="ChEBI" id="CHEBI:15378"/>
        <dbReference type="ChEBI" id="CHEBI:29991"/>
        <dbReference type="ChEBI" id="CHEBI:32814"/>
        <dbReference type="ChEBI" id="CHEBI:43474"/>
        <dbReference type="ChEBI" id="CHEBI:58228"/>
        <dbReference type="EC" id="2.1.3.2"/>
    </reaction>
</comment>
<feature type="binding site" evidence="7">
    <location>
        <position position="165"/>
    </location>
    <ligand>
        <name>L-aspartate</name>
        <dbReference type="ChEBI" id="CHEBI:29991"/>
    </ligand>
</feature>
<dbReference type="PANTHER" id="PTHR45753">
    <property type="entry name" value="ORNITHINE CARBAMOYLTRANSFERASE, MITOCHONDRIAL"/>
    <property type="match status" value="1"/>
</dbReference>
<evidence type="ECO:0000313" key="12">
    <source>
        <dbReference type="Proteomes" id="UP000662873"/>
    </source>
</evidence>
<dbReference type="GO" id="GO:0044205">
    <property type="term" value="P:'de novo' UMP biosynthetic process"/>
    <property type="evidence" value="ECO:0007669"/>
    <property type="project" value="UniProtKB-UniRule"/>
</dbReference>
<feature type="binding site" evidence="7">
    <location>
        <position position="82"/>
    </location>
    <ligand>
        <name>L-aspartate</name>
        <dbReference type="ChEBI" id="CHEBI:29991"/>
    </ligand>
</feature>
<evidence type="ECO:0000313" key="11">
    <source>
        <dbReference type="EMBL" id="BBO23108.1"/>
    </source>
</evidence>
<feature type="domain" description="Aspartate/ornithine carbamoyltransferase carbamoyl-P binding" evidence="10">
    <location>
        <begin position="3"/>
        <end position="145"/>
    </location>
</feature>
<evidence type="ECO:0000256" key="5">
    <source>
        <dbReference type="ARBA" id="ARBA00043884"/>
    </source>
</evidence>
<feature type="binding site" evidence="7">
    <location>
        <position position="219"/>
    </location>
    <ligand>
        <name>L-aspartate</name>
        <dbReference type="ChEBI" id="CHEBI:29991"/>
    </ligand>
</feature>
<dbReference type="HAMAP" id="MF_00001">
    <property type="entry name" value="Asp_carb_tr"/>
    <property type="match status" value="1"/>
</dbReference>
<dbReference type="NCBIfam" id="TIGR00670">
    <property type="entry name" value="asp_carb_tr"/>
    <property type="match status" value="1"/>
</dbReference>
<feature type="compositionally biased region" description="Basic residues" evidence="8">
    <location>
        <begin position="313"/>
        <end position="326"/>
    </location>
</feature>
<gene>
    <name evidence="7" type="primary">pyrB</name>
    <name evidence="11" type="ORF">NPRO_07030</name>
</gene>
<accession>A0A809R8Y2</accession>
<evidence type="ECO:0000256" key="3">
    <source>
        <dbReference type="ARBA" id="ARBA00022679"/>
    </source>
</evidence>
<evidence type="ECO:0000256" key="1">
    <source>
        <dbReference type="ARBA" id="ARBA00004852"/>
    </source>
</evidence>
<dbReference type="GO" id="GO:0005829">
    <property type="term" value="C:cytosol"/>
    <property type="evidence" value="ECO:0007669"/>
    <property type="project" value="TreeGrafter"/>
</dbReference>
<evidence type="ECO:0000256" key="2">
    <source>
        <dbReference type="ARBA" id="ARBA00008896"/>
    </source>
</evidence>